<reference evidence="18 19" key="1">
    <citation type="journal article" date="2017" name="PLoS Biol.">
        <title>The sea cucumber genome provides insights into morphological evolution and visceral regeneration.</title>
        <authorList>
            <person name="Zhang X."/>
            <person name="Sun L."/>
            <person name="Yuan J."/>
            <person name="Sun Y."/>
            <person name="Gao Y."/>
            <person name="Zhang L."/>
            <person name="Li S."/>
            <person name="Dai H."/>
            <person name="Hamel J.F."/>
            <person name="Liu C."/>
            <person name="Yu Y."/>
            <person name="Liu S."/>
            <person name="Lin W."/>
            <person name="Guo K."/>
            <person name="Jin S."/>
            <person name="Xu P."/>
            <person name="Storey K.B."/>
            <person name="Huan P."/>
            <person name="Zhang T."/>
            <person name="Zhou Y."/>
            <person name="Zhang J."/>
            <person name="Lin C."/>
            <person name="Li X."/>
            <person name="Xing L."/>
            <person name="Huo D."/>
            <person name="Sun M."/>
            <person name="Wang L."/>
            <person name="Mercier A."/>
            <person name="Li F."/>
            <person name="Yang H."/>
            <person name="Xiang J."/>
        </authorList>
    </citation>
    <scope>NUCLEOTIDE SEQUENCE [LARGE SCALE GENOMIC DNA]</scope>
    <source>
        <strain evidence="18">Shaxun</strain>
        <tissue evidence="18">Muscle</tissue>
    </source>
</reference>
<dbReference type="EC" id="2.4.3.3" evidence="14"/>
<keyword evidence="8" id="KW-1133">Transmembrane helix</keyword>
<keyword evidence="12" id="KW-0325">Glycoprotein</keyword>
<keyword evidence="9" id="KW-0333">Golgi apparatus</keyword>
<evidence type="ECO:0000256" key="13">
    <source>
        <dbReference type="ARBA" id="ARBA00036348"/>
    </source>
</evidence>
<dbReference type="EMBL" id="MRZV01000703">
    <property type="protein sequence ID" value="PIK45591.1"/>
    <property type="molecule type" value="Genomic_DNA"/>
</dbReference>
<evidence type="ECO:0000256" key="2">
    <source>
        <dbReference type="ARBA" id="ARBA00004922"/>
    </source>
</evidence>
<dbReference type="InterPro" id="IPR012163">
    <property type="entry name" value="Sialyl_trans"/>
</dbReference>
<comment type="catalytic activity">
    <reaction evidence="15">
        <text>a 3-O-[N-acetyl-alpha-neuraminyl-(2-&gt;3)-beta-D-galactosyl-(1-&gt;3)-N-acetyl-alpha-D-galactosaminyl]-L-threonyl-[protein] + CMP-N-acetyl-beta-neuraminate = a 3-O-{alpha-Neu5Ac-(2-&gt;3)-beta-D-Gal-(1-&gt;3)-[alpha-Neu5Ac-(2-&gt;6)]-alpha-D-GalNAc}-L-threonyl-[protein] + CMP + H(+)</text>
        <dbReference type="Rhea" id="RHEA:81659"/>
        <dbReference type="Rhea" id="RHEA-COMP:14417"/>
        <dbReference type="Rhea" id="RHEA-COMP:16763"/>
        <dbReference type="ChEBI" id="CHEBI:15378"/>
        <dbReference type="ChEBI" id="CHEBI:57812"/>
        <dbReference type="ChEBI" id="CHEBI:60377"/>
        <dbReference type="ChEBI" id="CHEBI:139598"/>
        <dbReference type="ChEBI" id="CHEBI:156398"/>
    </reaction>
    <physiologicalReaction direction="left-to-right" evidence="15">
        <dbReference type="Rhea" id="RHEA:81660"/>
    </physiologicalReaction>
</comment>
<evidence type="ECO:0000256" key="14">
    <source>
        <dbReference type="ARBA" id="ARBA00039109"/>
    </source>
</evidence>
<dbReference type="AlphaFoldDB" id="A0A2G8KC72"/>
<evidence type="ECO:0000313" key="19">
    <source>
        <dbReference type="Proteomes" id="UP000230750"/>
    </source>
</evidence>
<dbReference type="FunFam" id="3.90.1480.20:FF:000015">
    <property type="entry name" value="Lactosylceramide alpha-2,3-sialyltransferase"/>
    <property type="match status" value="1"/>
</dbReference>
<evidence type="ECO:0000256" key="5">
    <source>
        <dbReference type="ARBA" id="ARBA00022679"/>
    </source>
</evidence>
<dbReference type="GO" id="GO:0001665">
    <property type="term" value="F:alpha-N-acetylgalactosaminide alpha-2,6-sialyltransferase activity"/>
    <property type="evidence" value="ECO:0007669"/>
    <property type="project" value="UniProtKB-EC"/>
</dbReference>
<proteinExistence type="inferred from homology"/>
<dbReference type="InterPro" id="IPR038578">
    <property type="entry name" value="GT29-like_sf"/>
</dbReference>
<comment type="caution">
    <text evidence="18">The sequence shown here is derived from an EMBL/GenBank/DDBJ whole genome shotgun (WGS) entry which is preliminary data.</text>
</comment>
<keyword evidence="6" id="KW-0812">Transmembrane</keyword>
<name>A0A2G8KC72_STIJA</name>
<evidence type="ECO:0000256" key="3">
    <source>
        <dbReference type="ARBA" id="ARBA00006003"/>
    </source>
</evidence>
<evidence type="ECO:0000313" key="18">
    <source>
        <dbReference type="EMBL" id="PIK45591.1"/>
    </source>
</evidence>
<protein>
    <recommendedName>
        <fullName evidence="14">alpha-N-acetylgalactosaminide alpha-2,6-sialyltransferase</fullName>
        <ecNumber evidence="14">2.4.3.3</ecNumber>
    </recommendedName>
</protein>
<comment type="catalytic activity">
    <reaction evidence="16">
        <text>a 3-O-[N-acetyl-alpha-D-galactosaminyl]-L-threonyl-[protein] + CMP-N-acetyl-beta-neuraminate = a 3-O-[N-acetyl-alpha-neuraminosyl-(2-&gt;6)-N-acetyl-alpha-D-galactosaminyl]-L-threonyl-[protein] + CMP + H(+)</text>
        <dbReference type="Rhea" id="RHEA:81643"/>
        <dbReference type="Rhea" id="RHEA-COMP:11689"/>
        <dbReference type="Rhea" id="RHEA-COMP:19720"/>
        <dbReference type="ChEBI" id="CHEBI:15378"/>
        <dbReference type="ChEBI" id="CHEBI:57812"/>
        <dbReference type="ChEBI" id="CHEBI:60377"/>
        <dbReference type="ChEBI" id="CHEBI:87075"/>
        <dbReference type="ChEBI" id="CHEBI:231970"/>
    </reaction>
    <physiologicalReaction direction="left-to-right" evidence="16">
        <dbReference type="Rhea" id="RHEA:81644"/>
    </physiologicalReaction>
</comment>
<dbReference type="STRING" id="307972.A0A2G8KC72"/>
<keyword evidence="10" id="KW-0472">Membrane</keyword>
<accession>A0A2G8KC72</accession>
<keyword evidence="5 18" id="KW-0808">Transferase</keyword>
<evidence type="ECO:0000256" key="8">
    <source>
        <dbReference type="ARBA" id="ARBA00022989"/>
    </source>
</evidence>
<comment type="pathway">
    <text evidence="2">Protein modification; protein glycosylation.</text>
</comment>
<dbReference type="Gene3D" id="3.90.1480.20">
    <property type="entry name" value="Glycosyl transferase family 29"/>
    <property type="match status" value="1"/>
</dbReference>
<evidence type="ECO:0000256" key="17">
    <source>
        <dbReference type="PIRSR" id="PIRSR005557-2"/>
    </source>
</evidence>
<gene>
    <name evidence="18" type="ORF">BSL78_17558</name>
</gene>
<evidence type="ECO:0000256" key="4">
    <source>
        <dbReference type="ARBA" id="ARBA00022676"/>
    </source>
</evidence>
<evidence type="ECO:0000256" key="16">
    <source>
        <dbReference type="ARBA" id="ARBA00052285"/>
    </source>
</evidence>
<dbReference type="InterPro" id="IPR001675">
    <property type="entry name" value="Glyco_trans_29"/>
</dbReference>
<feature type="disulfide bond" evidence="17">
    <location>
        <begin position="193"/>
        <end position="333"/>
    </location>
</feature>
<sequence length="396" mass="45797">MRYKRLLINTLAVVLGACIAFSLYATLHTDFALTRGNIVSSQDYHAPVASKKHVTNLKIVKVLKDIKASEKITQNVITKENADALGLTALGDQPEFMFRRNSNFTKSTCSSSLQRKLSNLEWTKDIYHPEIMQVMNRDVLNMSEYERLLPYWMPFGYKYHEEFKYEDLKEITNLFGSRDTLLGLPEGKDCVSCAVVGNGGVMFKSGKGKEINSHDLVFRVNNALRKGYETDVGTKTTHYVLMDRSLIRMPKNEVPRDKGIKYLFLPCRLKDYYYIRDVVTAASPKQKLTAEPSDVRVFHPDFIRYIQKVWMITKSFRPSTGAVMFFAALHGGCDQISVYGMGFNAQYTEHYYDKEYKKYTNFKGSHDFQREINILKNLHSEGVINWYTRDIEEFQR</sequence>
<dbReference type="PANTHER" id="PTHR45941">
    <property type="entry name" value="ALPHA-N-ACETYLGALACTOSAMINIDE ALPHA-2,6-SIALYLTRANSFERASE 2-LIKE-RELATED"/>
    <property type="match status" value="1"/>
</dbReference>
<keyword evidence="7" id="KW-0735">Signal-anchor</keyword>
<dbReference type="Proteomes" id="UP000230750">
    <property type="component" value="Unassembled WGS sequence"/>
</dbReference>
<keyword evidence="11" id="KW-1015">Disulfide bond</keyword>
<dbReference type="PANTHER" id="PTHR45941:SF6">
    <property type="entry name" value="ALPHA-N-ACETYLGALACTOSAMINIDE ALPHA-2,6-SIALYLTRANSFERASE 2-LIKE"/>
    <property type="match status" value="1"/>
</dbReference>
<evidence type="ECO:0000256" key="1">
    <source>
        <dbReference type="ARBA" id="ARBA00004323"/>
    </source>
</evidence>
<evidence type="ECO:0000256" key="12">
    <source>
        <dbReference type="ARBA" id="ARBA00023180"/>
    </source>
</evidence>
<evidence type="ECO:0000256" key="6">
    <source>
        <dbReference type="ARBA" id="ARBA00022692"/>
    </source>
</evidence>
<dbReference type="PIRSF" id="PIRSF005557">
    <property type="entry name" value="Sialyl_trans"/>
    <property type="match status" value="1"/>
</dbReference>
<organism evidence="18 19">
    <name type="scientific">Stichopus japonicus</name>
    <name type="common">Sea cucumber</name>
    <dbReference type="NCBI Taxonomy" id="307972"/>
    <lineage>
        <taxon>Eukaryota</taxon>
        <taxon>Metazoa</taxon>
        <taxon>Echinodermata</taxon>
        <taxon>Eleutherozoa</taxon>
        <taxon>Echinozoa</taxon>
        <taxon>Holothuroidea</taxon>
        <taxon>Aspidochirotacea</taxon>
        <taxon>Aspidochirotida</taxon>
        <taxon>Stichopodidae</taxon>
        <taxon>Apostichopus</taxon>
    </lineage>
</organism>
<comment type="subcellular location">
    <subcellularLocation>
        <location evidence="1">Golgi apparatus membrane</location>
        <topology evidence="1">Single-pass type II membrane protein</topology>
    </subcellularLocation>
</comment>
<keyword evidence="4 18" id="KW-0328">Glycosyltransferase</keyword>
<keyword evidence="19" id="KW-1185">Reference proteome</keyword>
<evidence type="ECO:0000256" key="9">
    <source>
        <dbReference type="ARBA" id="ARBA00023034"/>
    </source>
</evidence>
<comment type="catalytic activity">
    <reaction evidence="13">
        <text>a beta-D-galactosyl-(1-&gt;3)-N-acetyl-alpha-D-galactosaminyl derivative + CMP-N-acetyl-beta-neuraminate = a beta-D-galactosyl-(1-&gt;3)-[N-acetyl-alpha-neuraminyl-(2-&gt;6)]-N-acetyl-alpha-D-galactosaminyl derivative + CMP + H(+)</text>
        <dbReference type="Rhea" id="RHEA:11136"/>
        <dbReference type="ChEBI" id="CHEBI:15378"/>
        <dbReference type="ChEBI" id="CHEBI:57812"/>
        <dbReference type="ChEBI" id="CHEBI:60377"/>
        <dbReference type="ChEBI" id="CHEBI:133470"/>
        <dbReference type="ChEBI" id="CHEBI:140764"/>
        <dbReference type="EC" id="2.4.3.3"/>
    </reaction>
    <physiologicalReaction direction="left-to-right" evidence="13">
        <dbReference type="Rhea" id="RHEA:11137"/>
    </physiologicalReaction>
</comment>
<evidence type="ECO:0000256" key="11">
    <source>
        <dbReference type="ARBA" id="ARBA00023157"/>
    </source>
</evidence>
<dbReference type="PROSITE" id="PS51257">
    <property type="entry name" value="PROKAR_LIPOPROTEIN"/>
    <property type="match status" value="1"/>
</dbReference>
<evidence type="ECO:0000256" key="7">
    <source>
        <dbReference type="ARBA" id="ARBA00022968"/>
    </source>
</evidence>
<evidence type="ECO:0000256" key="10">
    <source>
        <dbReference type="ARBA" id="ARBA00023136"/>
    </source>
</evidence>
<dbReference type="OrthoDB" id="10264956at2759"/>
<dbReference type="Pfam" id="PF00777">
    <property type="entry name" value="Glyco_transf_29"/>
    <property type="match status" value="1"/>
</dbReference>
<comment type="similarity">
    <text evidence="3">Belongs to the glycosyltransferase 29 family.</text>
</comment>
<dbReference type="GO" id="GO:0000139">
    <property type="term" value="C:Golgi membrane"/>
    <property type="evidence" value="ECO:0007669"/>
    <property type="project" value="UniProtKB-SubCell"/>
</dbReference>
<evidence type="ECO:0000256" key="15">
    <source>
        <dbReference type="ARBA" id="ARBA00050664"/>
    </source>
</evidence>